<feature type="region of interest" description="Disordered" evidence="1">
    <location>
        <begin position="1"/>
        <end position="53"/>
    </location>
</feature>
<evidence type="ECO:0000313" key="3">
    <source>
        <dbReference type="EMBL" id="EGZ21772.1"/>
    </source>
</evidence>
<keyword evidence="2" id="KW-0812">Transmembrane</keyword>
<dbReference type="RefSeq" id="XP_009524489.1">
    <property type="nucleotide sequence ID" value="XM_009526194.1"/>
</dbReference>
<keyword evidence="2" id="KW-1133">Transmembrane helix</keyword>
<accession>G4Z720</accession>
<keyword evidence="2" id="KW-0472">Membrane</keyword>
<feature type="transmembrane region" description="Helical" evidence="2">
    <location>
        <begin position="200"/>
        <end position="223"/>
    </location>
</feature>
<dbReference type="OMA" id="SNEHNYW"/>
<sequence>MFWSAALDLKTQRPPSRPLGSYGSFSRSASNGSFHIPQSIPEHQPVSQFTSPLPDQRRVEEYFERPDTAFARTRASLQLSERTQTALKLLLQGERSGGGQRPKPTPASAKPKFAPDMYSMSKISGYSARQAPMKKLPERTPLLKPLARAHGQEEPNPQENSNEHNYWMQELERRRAGLRRSRRRTCTPMSERATTSPLKVGVVMCSVPLVLVLGFVLFVMLFGDGSDASSNVMSAMNNLLSIGGDHDPDSIAVRHDAIAEDRGRIARTFAHPPEEIQLEAESPVMALDVSSDRTRLRGSQKEKDE</sequence>
<feature type="region of interest" description="Disordered" evidence="1">
    <location>
        <begin position="93"/>
        <end position="115"/>
    </location>
</feature>
<dbReference type="AlphaFoldDB" id="G4Z720"/>
<protein>
    <recommendedName>
        <fullName evidence="5">Transmembrane protein</fullName>
    </recommendedName>
</protein>
<dbReference type="InParanoid" id="G4Z720"/>
<evidence type="ECO:0008006" key="5">
    <source>
        <dbReference type="Google" id="ProtNLM"/>
    </source>
</evidence>
<dbReference type="Proteomes" id="UP000002640">
    <property type="component" value="Unassembled WGS sequence"/>
</dbReference>
<dbReference type="GeneID" id="20640096"/>
<dbReference type="KEGG" id="psoj:PHYSODRAFT_285651"/>
<evidence type="ECO:0000313" key="4">
    <source>
        <dbReference type="Proteomes" id="UP000002640"/>
    </source>
</evidence>
<name>G4Z720_PHYSP</name>
<gene>
    <name evidence="3" type="ORF">PHYSODRAFT_285651</name>
</gene>
<keyword evidence="4" id="KW-1185">Reference proteome</keyword>
<dbReference type="EMBL" id="JH159153">
    <property type="protein sequence ID" value="EGZ21772.1"/>
    <property type="molecule type" value="Genomic_DNA"/>
</dbReference>
<proteinExistence type="predicted"/>
<organism evidence="3 4">
    <name type="scientific">Phytophthora sojae (strain P6497)</name>
    <name type="common">Soybean stem and root rot agent</name>
    <name type="synonym">Phytophthora megasperma f. sp. glycines</name>
    <dbReference type="NCBI Taxonomy" id="1094619"/>
    <lineage>
        <taxon>Eukaryota</taxon>
        <taxon>Sar</taxon>
        <taxon>Stramenopiles</taxon>
        <taxon>Oomycota</taxon>
        <taxon>Peronosporomycetes</taxon>
        <taxon>Peronosporales</taxon>
        <taxon>Peronosporaceae</taxon>
        <taxon>Phytophthora</taxon>
    </lineage>
</organism>
<feature type="compositionally biased region" description="Polar residues" evidence="1">
    <location>
        <begin position="23"/>
        <end position="33"/>
    </location>
</feature>
<evidence type="ECO:0000256" key="1">
    <source>
        <dbReference type="SAM" id="MobiDB-lite"/>
    </source>
</evidence>
<reference evidence="3 4" key="1">
    <citation type="journal article" date="2006" name="Science">
        <title>Phytophthora genome sequences uncover evolutionary origins and mechanisms of pathogenesis.</title>
        <authorList>
            <person name="Tyler B.M."/>
            <person name="Tripathy S."/>
            <person name="Zhang X."/>
            <person name="Dehal P."/>
            <person name="Jiang R.H."/>
            <person name="Aerts A."/>
            <person name="Arredondo F.D."/>
            <person name="Baxter L."/>
            <person name="Bensasson D."/>
            <person name="Beynon J.L."/>
            <person name="Chapman J."/>
            <person name="Damasceno C.M."/>
            <person name="Dorrance A.E."/>
            <person name="Dou D."/>
            <person name="Dickerman A.W."/>
            <person name="Dubchak I.L."/>
            <person name="Garbelotto M."/>
            <person name="Gijzen M."/>
            <person name="Gordon S.G."/>
            <person name="Govers F."/>
            <person name="Grunwald N.J."/>
            <person name="Huang W."/>
            <person name="Ivors K.L."/>
            <person name="Jones R.W."/>
            <person name="Kamoun S."/>
            <person name="Krampis K."/>
            <person name="Lamour K.H."/>
            <person name="Lee M.K."/>
            <person name="McDonald W.H."/>
            <person name="Medina M."/>
            <person name="Meijer H.J."/>
            <person name="Nordberg E.K."/>
            <person name="Maclean D.J."/>
            <person name="Ospina-Giraldo M.D."/>
            <person name="Morris P.F."/>
            <person name="Phuntumart V."/>
            <person name="Putnam N.H."/>
            <person name="Rash S."/>
            <person name="Rose J.K."/>
            <person name="Sakihama Y."/>
            <person name="Salamov A.A."/>
            <person name="Savidor A."/>
            <person name="Scheuring C.F."/>
            <person name="Smith B.M."/>
            <person name="Sobral B.W."/>
            <person name="Terry A."/>
            <person name="Torto-Alalibo T.A."/>
            <person name="Win J."/>
            <person name="Xu Z."/>
            <person name="Zhang H."/>
            <person name="Grigoriev I.V."/>
            <person name="Rokhsar D.S."/>
            <person name="Boore J.L."/>
        </authorList>
    </citation>
    <scope>NUCLEOTIDE SEQUENCE [LARGE SCALE GENOMIC DNA]</scope>
    <source>
        <strain evidence="3 4">P6497</strain>
    </source>
</reference>
<evidence type="ECO:0000256" key="2">
    <source>
        <dbReference type="SAM" id="Phobius"/>
    </source>
</evidence>